<comment type="caution">
    <text evidence="1">The sequence shown here is derived from an EMBL/GenBank/DDBJ whole genome shotgun (WGS) entry which is preliminary data.</text>
</comment>
<evidence type="ECO:0000313" key="1">
    <source>
        <dbReference type="EMBL" id="OLP75988.1"/>
    </source>
</evidence>
<sequence>MSSTLIGQLLSTAQGLLDGLVGCVVGRFLASDVHEMLCPGSPYHAAKRRPSTSLRGFGPLALEFAWGWLLMGILLGWLLHPAAAALHCQEVALHRSPHGARRTQTWAHLFNEATRVFQRGLVTRCIADWRAVLVPCAVDAIGDGARQTLEPLLSWPSALGRSAGALSLNFLIIQPLFGTVVQLKGFGRSQVARLVAERVDEPAASREMGRTTQAASGTMCQARLLIEHPRAAHVANASALKSLVAWPVTTCARRGERCEFAPHCGTVQSPKPLSVTAGGRAPSAIAPALRSKDVACHHVPPLLCEGTPHAQPRIMQDTPIKARDAYEGTWIPGKTSNAYVFLDAAMQANSSDAATTQVPGAAPHVALLRAVKKCCAGSSRDGNLQRVLGGRQAGLEAPLPCPHCHEQLALQPAHAQLQRSTEVDESNRTCSPRSLLILCSALPLIVPRTRCEGDVSKELRSRILLEECDAAVQFIWGEASNTWVAFK</sequence>
<protein>
    <submittedName>
        <fullName evidence="1">Uncharacterized protein</fullName>
    </submittedName>
</protein>
<organism evidence="1 2">
    <name type="scientific">Symbiodinium microadriaticum</name>
    <name type="common">Dinoflagellate</name>
    <name type="synonym">Zooxanthella microadriatica</name>
    <dbReference type="NCBI Taxonomy" id="2951"/>
    <lineage>
        <taxon>Eukaryota</taxon>
        <taxon>Sar</taxon>
        <taxon>Alveolata</taxon>
        <taxon>Dinophyceae</taxon>
        <taxon>Suessiales</taxon>
        <taxon>Symbiodiniaceae</taxon>
        <taxon>Symbiodinium</taxon>
    </lineage>
</organism>
<dbReference type="EMBL" id="LSRX01002179">
    <property type="protein sequence ID" value="OLP75988.1"/>
    <property type="molecule type" value="Genomic_DNA"/>
</dbReference>
<gene>
    <name evidence="1" type="ORF">AK812_SmicGene44136</name>
</gene>
<dbReference type="OrthoDB" id="411003at2759"/>
<proteinExistence type="predicted"/>
<accession>A0A1Q9BZ82</accession>
<keyword evidence="2" id="KW-1185">Reference proteome</keyword>
<dbReference type="AlphaFoldDB" id="A0A1Q9BZ82"/>
<name>A0A1Q9BZ82_SYMMI</name>
<evidence type="ECO:0000313" key="2">
    <source>
        <dbReference type="Proteomes" id="UP000186817"/>
    </source>
</evidence>
<reference evidence="1 2" key="1">
    <citation type="submission" date="2016-02" db="EMBL/GenBank/DDBJ databases">
        <title>Genome analysis of coral dinoflagellate symbionts highlights evolutionary adaptations to a symbiotic lifestyle.</title>
        <authorList>
            <person name="Aranda M."/>
            <person name="Li Y."/>
            <person name="Liew Y.J."/>
            <person name="Baumgarten S."/>
            <person name="Simakov O."/>
            <person name="Wilson M."/>
            <person name="Piel J."/>
            <person name="Ashoor H."/>
            <person name="Bougouffa S."/>
            <person name="Bajic V.B."/>
            <person name="Ryu T."/>
            <person name="Ravasi T."/>
            <person name="Bayer T."/>
            <person name="Micklem G."/>
            <person name="Kim H."/>
            <person name="Bhak J."/>
            <person name="Lajeunesse T.C."/>
            <person name="Voolstra C.R."/>
        </authorList>
    </citation>
    <scope>NUCLEOTIDE SEQUENCE [LARGE SCALE GENOMIC DNA]</scope>
    <source>
        <strain evidence="1 2">CCMP2467</strain>
    </source>
</reference>
<dbReference type="Proteomes" id="UP000186817">
    <property type="component" value="Unassembled WGS sequence"/>
</dbReference>